<comment type="caution">
    <text evidence="2">The sequence shown here is derived from an EMBL/GenBank/DDBJ whole genome shotgun (WGS) entry which is preliminary data.</text>
</comment>
<dbReference type="PROSITE" id="PS51061">
    <property type="entry name" value="R3H"/>
    <property type="match status" value="1"/>
</dbReference>
<dbReference type="GO" id="GO:0003723">
    <property type="term" value="F:RNA binding"/>
    <property type="evidence" value="ECO:0007669"/>
    <property type="project" value="InterPro"/>
</dbReference>
<dbReference type="InterPro" id="IPR034079">
    <property type="entry name" value="R3H_KhpB"/>
</dbReference>
<protein>
    <recommendedName>
        <fullName evidence="1">R3H domain-containing protein</fullName>
    </recommendedName>
</protein>
<sequence length="155" mass="17480">MNNSEIIKKTIIDLLEKIGFESAVDLDISDKKNITVNIQTNEAGFLIGQAGGNLHALQHLSRVLVNKKLGYPIHFIIDVNNYQKNRIELLKELASHTAEQVVNEKSSLFLQPMPPYERRIVHLALAGHPWVGTESIGQEPNRRIVIKPKTADIRE</sequence>
<gene>
    <name evidence="2" type="ORF">A2815_00120</name>
</gene>
<dbReference type="Proteomes" id="UP000176974">
    <property type="component" value="Unassembled WGS sequence"/>
</dbReference>
<dbReference type="EMBL" id="MHMY01000002">
    <property type="protein sequence ID" value="OGZ36016.1"/>
    <property type="molecule type" value="Genomic_DNA"/>
</dbReference>
<accession>A0A1G2FD57</accession>
<dbReference type="CDD" id="cd02644">
    <property type="entry name" value="R3H_jag"/>
    <property type="match status" value="1"/>
</dbReference>
<dbReference type="AlphaFoldDB" id="A0A1G2FD57"/>
<feature type="domain" description="R3H" evidence="1">
    <location>
        <begin position="84"/>
        <end position="150"/>
    </location>
</feature>
<dbReference type="InterPro" id="IPR001374">
    <property type="entry name" value="R3H_dom"/>
</dbReference>
<evidence type="ECO:0000313" key="3">
    <source>
        <dbReference type="Proteomes" id="UP000176974"/>
    </source>
</evidence>
<dbReference type="SMART" id="SM00393">
    <property type="entry name" value="R3H"/>
    <property type="match status" value="1"/>
</dbReference>
<dbReference type="PANTHER" id="PTHR35800:SF1">
    <property type="entry name" value="RNA-BINDING PROTEIN KHPB"/>
    <property type="match status" value="1"/>
</dbReference>
<dbReference type="InterPro" id="IPR039247">
    <property type="entry name" value="KhpB"/>
</dbReference>
<dbReference type="Gene3D" id="3.30.300.20">
    <property type="match status" value="1"/>
</dbReference>
<dbReference type="InterPro" id="IPR015946">
    <property type="entry name" value="KH_dom-like_a/b"/>
</dbReference>
<name>A0A1G2FD57_9BACT</name>
<dbReference type="Pfam" id="PF01424">
    <property type="entry name" value="R3H"/>
    <property type="match status" value="1"/>
</dbReference>
<evidence type="ECO:0000259" key="1">
    <source>
        <dbReference type="PROSITE" id="PS51061"/>
    </source>
</evidence>
<dbReference type="InterPro" id="IPR036867">
    <property type="entry name" value="R3H_dom_sf"/>
</dbReference>
<dbReference type="SUPFAM" id="SSF82708">
    <property type="entry name" value="R3H domain"/>
    <property type="match status" value="1"/>
</dbReference>
<evidence type="ECO:0000313" key="2">
    <source>
        <dbReference type="EMBL" id="OGZ36016.1"/>
    </source>
</evidence>
<organism evidence="2 3">
    <name type="scientific">Candidatus Portnoybacteria bacterium RIFCSPHIGHO2_01_FULL_40_12b</name>
    <dbReference type="NCBI Taxonomy" id="1801994"/>
    <lineage>
        <taxon>Bacteria</taxon>
        <taxon>Candidatus Portnoyibacteriota</taxon>
    </lineage>
</organism>
<dbReference type="Gene3D" id="3.30.1370.50">
    <property type="entry name" value="R3H-like domain"/>
    <property type="match status" value="1"/>
</dbReference>
<reference evidence="2 3" key="1">
    <citation type="journal article" date="2016" name="Nat. Commun.">
        <title>Thousands of microbial genomes shed light on interconnected biogeochemical processes in an aquifer system.</title>
        <authorList>
            <person name="Anantharaman K."/>
            <person name="Brown C.T."/>
            <person name="Hug L.A."/>
            <person name="Sharon I."/>
            <person name="Castelle C.J."/>
            <person name="Probst A.J."/>
            <person name="Thomas B.C."/>
            <person name="Singh A."/>
            <person name="Wilkins M.J."/>
            <person name="Karaoz U."/>
            <person name="Brodie E.L."/>
            <person name="Williams K.H."/>
            <person name="Hubbard S.S."/>
            <person name="Banfield J.F."/>
        </authorList>
    </citation>
    <scope>NUCLEOTIDE SEQUENCE [LARGE SCALE GENOMIC DNA]</scope>
</reference>
<dbReference type="PANTHER" id="PTHR35800">
    <property type="entry name" value="PROTEIN JAG"/>
    <property type="match status" value="1"/>
</dbReference>
<proteinExistence type="predicted"/>